<reference evidence="5 6" key="1">
    <citation type="submission" date="2016-08" db="EMBL/GenBank/DDBJ databases">
        <authorList>
            <consortium name="Lentinula edodes genome sequencing consortium"/>
            <person name="Sakamoto Y."/>
            <person name="Nakade K."/>
            <person name="Sato S."/>
            <person name="Yoshida Y."/>
            <person name="Miyazaki K."/>
            <person name="Natsume S."/>
            <person name="Konno N."/>
        </authorList>
    </citation>
    <scope>NUCLEOTIDE SEQUENCE [LARGE SCALE GENOMIC DNA]</scope>
    <source>
        <strain evidence="5 6">NBRC 111202</strain>
    </source>
</reference>
<evidence type="ECO:0000256" key="2">
    <source>
        <dbReference type="ARBA" id="ARBA00022857"/>
    </source>
</evidence>
<sequence length="472" mass="51956">MPASKLPPPARVGSFSEKWPPKPTWKAPEDVPDLSGQIFLVTGGNVGIGRETCRILVARNAKVYLAARSEERAQTAIDDICRSTGKSNIHFLKIDLSDLSSVRKAAEQYISMEQELHVLINNAGVLYSPGIGPQTAQGYDVQFGVHVLGHYFFTLLLMPTLLRTANGEISGTPKPVRVVSVSSDAHEMTAPKKGIVWDSLQKGDAATPARKKLTGTRLYGQSKLGVVLISSELARRYGDQGVVAISLHPGGVKSELLRHLHPIIAWIVERIRIYPVSLGIITTLYAATSEAALDMNGEYLTAWARRQVPSIHAQNLEMGERLAGWSMAYCVFSINKPNIFIPINLDLKRVGLVASVVVDFVIAVAMLMLLKDTDSVDGAAQFKPFRRCTKDETASGTDFWTAIAQYPQCSIYFSTFLANLNARHFIRGSGDDTTVSNMEDIRFANTSDGLRRVELEWLGHVQCIESRKVYLL</sequence>
<dbReference type="AlphaFoldDB" id="A0A1Q3EMI9"/>
<dbReference type="InterPro" id="IPR036291">
    <property type="entry name" value="NAD(P)-bd_dom_sf"/>
</dbReference>
<reference evidence="5 6" key="2">
    <citation type="submission" date="2017-02" db="EMBL/GenBank/DDBJ databases">
        <title>A genome survey and senescence transcriptome analysis in Lentinula edodes.</title>
        <authorList>
            <person name="Sakamoto Y."/>
            <person name="Nakade K."/>
            <person name="Sato S."/>
            <person name="Yoshida Y."/>
            <person name="Miyazaki K."/>
            <person name="Natsume S."/>
            <person name="Konno N."/>
        </authorList>
    </citation>
    <scope>NUCLEOTIDE SEQUENCE [LARGE SCALE GENOMIC DNA]</scope>
    <source>
        <strain evidence="5 6">NBRC 111202</strain>
    </source>
</reference>
<comment type="caution">
    <text evidence="5">The sequence shown here is derived from an EMBL/GenBank/DDBJ whole genome shotgun (WGS) entry which is preliminary data.</text>
</comment>
<dbReference type="InterPro" id="IPR020904">
    <property type="entry name" value="Sc_DH/Rdtase_CS"/>
</dbReference>
<keyword evidence="6" id="KW-1185">Reference proteome</keyword>
<dbReference type="Proteomes" id="UP000188533">
    <property type="component" value="Unassembled WGS sequence"/>
</dbReference>
<proteinExistence type="inferred from homology"/>
<dbReference type="Pfam" id="PF00106">
    <property type="entry name" value="adh_short"/>
    <property type="match status" value="1"/>
</dbReference>
<gene>
    <name evidence="5" type="ORF">LENED_010476</name>
</gene>
<evidence type="ECO:0000256" key="1">
    <source>
        <dbReference type="ARBA" id="ARBA00006484"/>
    </source>
</evidence>
<dbReference type="GO" id="GO:0016491">
    <property type="term" value="F:oxidoreductase activity"/>
    <property type="evidence" value="ECO:0007669"/>
    <property type="project" value="UniProtKB-KW"/>
</dbReference>
<dbReference type="InterPro" id="IPR002347">
    <property type="entry name" value="SDR_fam"/>
</dbReference>
<keyword evidence="2" id="KW-0521">NADP</keyword>
<evidence type="ECO:0000313" key="5">
    <source>
        <dbReference type="EMBL" id="GAW08419.1"/>
    </source>
</evidence>
<dbReference type="PANTHER" id="PTHR24320">
    <property type="entry name" value="RETINOL DEHYDROGENASE"/>
    <property type="match status" value="1"/>
</dbReference>
<dbReference type="PRINTS" id="PR00081">
    <property type="entry name" value="GDHRDH"/>
</dbReference>
<dbReference type="STRING" id="5353.A0A1Q3EMI9"/>
<evidence type="ECO:0000313" key="6">
    <source>
        <dbReference type="Proteomes" id="UP000188533"/>
    </source>
</evidence>
<evidence type="ECO:0000256" key="4">
    <source>
        <dbReference type="SAM" id="MobiDB-lite"/>
    </source>
</evidence>
<comment type="similarity">
    <text evidence="1">Belongs to the short-chain dehydrogenases/reductases (SDR) family.</text>
</comment>
<feature type="compositionally biased region" description="Pro residues" evidence="4">
    <location>
        <begin position="1"/>
        <end position="10"/>
    </location>
</feature>
<dbReference type="EMBL" id="BDGU01000641">
    <property type="protein sequence ID" value="GAW08419.1"/>
    <property type="molecule type" value="Genomic_DNA"/>
</dbReference>
<organism evidence="5 6">
    <name type="scientific">Lentinula edodes</name>
    <name type="common">Shiitake mushroom</name>
    <name type="synonym">Lentinus edodes</name>
    <dbReference type="NCBI Taxonomy" id="5353"/>
    <lineage>
        <taxon>Eukaryota</taxon>
        <taxon>Fungi</taxon>
        <taxon>Dikarya</taxon>
        <taxon>Basidiomycota</taxon>
        <taxon>Agaricomycotina</taxon>
        <taxon>Agaricomycetes</taxon>
        <taxon>Agaricomycetidae</taxon>
        <taxon>Agaricales</taxon>
        <taxon>Marasmiineae</taxon>
        <taxon>Omphalotaceae</taxon>
        <taxon>Lentinula</taxon>
    </lineage>
</organism>
<protein>
    <submittedName>
        <fullName evidence="5">NAD-P-binding protein</fullName>
    </submittedName>
</protein>
<evidence type="ECO:0000256" key="3">
    <source>
        <dbReference type="ARBA" id="ARBA00023002"/>
    </source>
</evidence>
<dbReference type="SUPFAM" id="SSF51735">
    <property type="entry name" value="NAD(P)-binding Rossmann-fold domains"/>
    <property type="match status" value="1"/>
</dbReference>
<name>A0A1Q3EMI9_LENED</name>
<dbReference type="Gene3D" id="3.40.50.720">
    <property type="entry name" value="NAD(P)-binding Rossmann-like Domain"/>
    <property type="match status" value="1"/>
</dbReference>
<dbReference type="PANTHER" id="PTHR24320:SF236">
    <property type="entry name" value="SHORT-CHAIN DEHYDROGENASE-RELATED"/>
    <property type="match status" value="1"/>
</dbReference>
<dbReference type="PROSITE" id="PS00061">
    <property type="entry name" value="ADH_SHORT"/>
    <property type="match status" value="1"/>
</dbReference>
<feature type="region of interest" description="Disordered" evidence="4">
    <location>
        <begin position="1"/>
        <end position="30"/>
    </location>
</feature>
<accession>A0A1Q3EMI9</accession>
<keyword evidence="3" id="KW-0560">Oxidoreductase</keyword>